<feature type="transmembrane region" description="Helical" evidence="8">
    <location>
        <begin position="69"/>
        <end position="97"/>
    </location>
</feature>
<keyword evidence="10" id="KW-1185">Reference proteome</keyword>
<keyword evidence="6 8" id="KW-1133">Transmembrane helix</keyword>
<evidence type="ECO:0000256" key="8">
    <source>
        <dbReference type="RuleBase" id="RU363064"/>
    </source>
</evidence>
<evidence type="ECO:0000256" key="2">
    <source>
        <dbReference type="ARBA" id="ARBA00009261"/>
    </source>
</evidence>
<protein>
    <submittedName>
        <fullName evidence="9">Sodium:alanine symporter family protein</fullName>
    </submittedName>
</protein>
<name>A0ABU6DRR7_9GAMM</name>
<feature type="transmembrane region" description="Helical" evidence="8">
    <location>
        <begin position="103"/>
        <end position="127"/>
    </location>
</feature>
<feature type="transmembrane region" description="Helical" evidence="8">
    <location>
        <begin position="193"/>
        <end position="220"/>
    </location>
</feature>
<dbReference type="Gene3D" id="1.20.1740.10">
    <property type="entry name" value="Amino acid/polyamine transporter I"/>
    <property type="match status" value="1"/>
</dbReference>
<feature type="transmembrane region" description="Helical" evidence="8">
    <location>
        <begin position="154"/>
        <end position="173"/>
    </location>
</feature>
<evidence type="ECO:0000256" key="1">
    <source>
        <dbReference type="ARBA" id="ARBA00004651"/>
    </source>
</evidence>
<gene>
    <name evidence="9" type="ORF">I2F25_05715</name>
</gene>
<keyword evidence="4" id="KW-1003">Cell membrane</keyword>
<evidence type="ECO:0000256" key="5">
    <source>
        <dbReference type="ARBA" id="ARBA00022692"/>
    </source>
</evidence>
<dbReference type="RefSeq" id="WP_325775045.1">
    <property type="nucleotide sequence ID" value="NZ_VTDN01000003.1"/>
</dbReference>
<sequence length="493" mass="54113">MNQELNDLLMGWINHLNDPLWDFLIIFLLSVGIIYTIATGGVQIRMFLESIRVMKSSRSENEDNKRHGLTPFQAFVTGLASRVGVGNIGGVAIAIAIGGPGAIFWMWVTALVGMSSAFVESTLAQLFKIRDPKNQRFRGGPAYYITNGLKSKSFGILFALAMILAYGFVFNSVQANAMIDASSHAWGWNKYNISIPMGSFNFPVSWVGIVLVFLIGIAIFGGINRIARFSELFVPLKAGLYLGVAFYIAIINYEQLPHLFGLIFTKAFQFDAAAGGFFGSMVSMALMQGVKRGLFSNEAGMGSAPNAAAASDVPHPVNQGLVQMLGVFVDTFIVCTSTAMIILISGAYTEKGFVGVQLTQRALESQLGPWGGDLLAFLLFLFCYSAILGNYAYAEGNMQFIKNNRKVMFIFRILVLCMVYFGAITSVPLVWAMADLSMGIMATLNLAAILLLMPFVMVLLKDYRKQQKAGIKDPIFKLDDHPELKKKVKSDIW</sequence>
<keyword evidence="3 8" id="KW-0813">Transport</keyword>
<keyword evidence="7 8" id="KW-0472">Membrane</keyword>
<evidence type="ECO:0000256" key="3">
    <source>
        <dbReference type="ARBA" id="ARBA00022448"/>
    </source>
</evidence>
<feature type="transmembrane region" description="Helical" evidence="8">
    <location>
        <begin position="440"/>
        <end position="460"/>
    </location>
</feature>
<comment type="subcellular location">
    <subcellularLocation>
        <location evidence="8">Cell inner membrane</location>
        <topology evidence="8">Multi-pass membrane protein</topology>
    </subcellularLocation>
    <subcellularLocation>
        <location evidence="1">Cell membrane</location>
        <topology evidence="1">Multi-pass membrane protein</topology>
    </subcellularLocation>
</comment>
<dbReference type="Proteomes" id="UP001339883">
    <property type="component" value="Unassembled WGS sequence"/>
</dbReference>
<feature type="transmembrane region" description="Helical" evidence="8">
    <location>
        <begin position="259"/>
        <end position="286"/>
    </location>
</feature>
<evidence type="ECO:0000256" key="4">
    <source>
        <dbReference type="ARBA" id="ARBA00022475"/>
    </source>
</evidence>
<evidence type="ECO:0000313" key="9">
    <source>
        <dbReference type="EMBL" id="MEB5476549.1"/>
    </source>
</evidence>
<dbReference type="InterPro" id="IPR001463">
    <property type="entry name" value="Na/Ala_symport"/>
</dbReference>
<keyword evidence="5 8" id="KW-0812">Transmembrane</keyword>
<evidence type="ECO:0000256" key="6">
    <source>
        <dbReference type="ARBA" id="ARBA00022989"/>
    </source>
</evidence>
<keyword evidence="8" id="KW-0997">Cell inner membrane</keyword>
<comment type="similarity">
    <text evidence="2 8">Belongs to the alanine or glycine:cation symporter (AGCS) (TC 2.A.25) family.</text>
</comment>
<dbReference type="PROSITE" id="PS00873">
    <property type="entry name" value="NA_ALANINE_SYMP"/>
    <property type="match status" value="1"/>
</dbReference>
<evidence type="ECO:0000313" key="10">
    <source>
        <dbReference type="Proteomes" id="UP001339883"/>
    </source>
</evidence>
<accession>A0ABU6DRR7</accession>
<reference evidence="9 10" key="1">
    <citation type="submission" date="2019-08" db="EMBL/GenBank/DDBJ databases">
        <title>Five species of Acinetobacter isolated from floral nectar and animal pollinators.</title>
        <authorList>
            <person name="Hendry T.A."/>
        </authorList>
    </citation>
    <scope>NUCLEOTIDE SEQUENCE [LARGE SCALE GENOMIC DNA]</scope>
    <source>
        <strain evidence="9 10">MD18.27</strain>
    </source>
</reference>
<evidence type="ECO:0000256" key="7">
    <source>
        <dbReference type="ARBA" id="ARBA00023136"/>
    </source>
</evidence>
<keyword evidence="8" id="KW-0769">Symport</keyword>
<dbReference type="PANTHER" id="PTHR30330:SF1">
    <property type="entry name" value="AMINO-ACID CARRIER PROTEIN ALST"/>
    <property type="match status" value="1"/>
</dbReference>
<feature type="transmembrane region" description="Helical" evidence="8">
    <location>
        <begin position="413"/>
        <end position="434"/>
    </location>
</feature>
<feature type="transmembrane region" description="Helical" evidence="8">
    <location>
        <begin position="20"/>
        <end position="48"/>
    </location>
</feature>
<comment type="caution">
    <text evidence="9">The sequence shown here is derived from an EMBL/GenBank/DDBJ whole genome shotgun (WGS) entry which is preliminary data.</text>
</comment>
<proteinExistence type="inferred from homology"/>
<dbReference type="PRINTS" id="PR00175">
    <property type="entry name" value="NAALASMPORT"/>
</dbReference>
<feature type="transmembrane region" description="Helical" evidence="8">
    <location>
        <begin position="325"/>
        <end position="348"/>
    </location>
</feature>
<dbReference type="NCBIfam" id="TIGR00835">
    <property type="entry name" value="agcS"/>
    <property type="match status" value="1"/>
</dbReference>
<dbReference type="PANTHER" id="PTHR30330">
    <property type="entry name" value="AGSS FAMILY TRANSPORTER, SODIUM-ALANINE"/>
    <property type="match status" value="1"/>
</dbReference>
<feature type="transmembrane region" description="Helical" evidence="8">
    <location>
        <begin position="374"/>
        <end position="393"/>
    </location>
</feature>
<dbReference type="Pfam" id="PF01235">
    <property type="entry name" value="Na_Ala_symp"/>
    <property type="match status" value="1"/>
</dbReference>
<organism evidence="9 10">
    <name type="scientific">Acinetobacter pollinis</name>
    <dbReference type="NCBI Taxonomy" id="2605270"/>
    <lineage>
        <taxon>Bacteria</taxon>
        <taxon>Pseudomonadati</taxon>
        <taxon>Pseudomonadota</taxon>
        <taxon>Gammaproteobacteria</taxon>
        <taxon>Moraxellales</taxon>
        <taxon>Moraxellaceae</taxon>
        <taxon>Acinetobacter</taxon>
    </lineage>
</organism>
<feature type="transmembrane region" description="Helical" evidence="8">
    <location>
        <begin position="232"/>
        <end position="253"/>
    </location>
</feature>
<dbReference type="EMBL" id="VTDN01000003">
    <property type="protein sequence ID" value="MEB5476549.1"/>
    <property type="molecule type" value="Genomic_DNA"/>
</dbReference>